<proteinExistence type="predicted"/>
<dbReference type="STRING" id="1781255.BH720_20390"/>
<sequence>MNLLKDRVHHLIDQFNDEELEKVWEILQELYYDCYLLKAVQVAKESVQPGDTLTRDEAIRYLQS</sequence>
<reference evidence="1" key="1">
    <citation type="submission" date="2016-09" db="EMBL/GenBank/DDBJ databases">
        <title>Draft genome of thermotolerant cyanobacterium Desertifilum sp. strain IPPAS B-1220.</title>
        <authorList>
            <person name="Sinetova M.A."/>
            <person name="Bolakhan K."/>
            <person name="Zayadan B.K."/>
            <person name="Mironov K.S."/>
            <person name="Ustinova V."/>
            <person name="Kupriyanova E.V."/>
            <person name="Sidorov R.A."/>
            <person name="Skrypnik A.N."/>
            <person name="Gogoleva N.E."/>
            <person name="Gogolev Y.V."/>
            <person name="Los D.A."/>
        </authorList>
    </citation>
    <scope>NUCLEOTIDE SEQUENCE [LARGE SCALE GENOMIC DNA]</scope>
    <source>
        <strain evidence="1">IPPAS B-1220</strain>
    </source>
</reference>
<gene>
    <name evidence="1" type="ORF">BH720_20390</name>
</gene>
<dbReference type="OrthoDB" id="488616at2"/>
<dbReference type="AlphaFoldDB" id="A0A1E5QG75"/>
<comment type="caution">
    <text evidence="1">The sequence shown here is derived from an EMBL/GenBank/DDBJ whole genome shotgun (WGS) entry which is preliminary data.</text>
</comment>
<name>A0A1E5QG75_9CYAN</name>
<dbReference type="EMBL" id="MJGC01000091">
    <property type="protein sequence ID" value="OEJ73333.1"/>
    <property type="molecule type" value="Genomic_DNA"/>
</dbReference>
<accession>A0A1E5QG75</accession>
<organism evidence="1">
    <name type="scientific">Desertifilum tharense IPPAS B-1220</name>
    <dbReference type="NCBI Taxonomy" id="1781255"/>
    <lineage>
        <taxon>Bacteria</taxon>
        <taxon>Bacillati</taxon>
        <taxon>Cyanobacteriota</taxon>
        <taxon>Cyanophyceae</taxon>
        <taxon>Desertifilales</taxon>
        <taxon>Desertifilaceae</taxon>
        <taxon>Desertifilum</taxon>
    </lineage>
</organism>
<dbReference type="RefSeq" id="WP_069969064.1">
    <property type="nucleotide sequence ID" value="NZ_CM124774.1"/>
</dbReference>
<evidence type="ECO:0000313" key="1">
    <source>
        <dbReference type="EMBL" id="OEJ73333.1"/>
    </source>
</evidence>
<protein>
    <submittedName>
        <fullName evidence="1">Uncharacterized protein</fullName>
    </submittedName>
</protein>